<dbReference type="SMART" id="SM00353">
    <property type="entry name" value="HLH"/>
    <property type="match status" value="1"/>
</dbReference>
<evidence type="ECO:0000256" key="1">
    <source>
        <dbReference type="ARBA" id="ARBA00004123"/>
    </source>
</evidence>
<evidence type="ECO:0000313" key="7">
    <source>
        <dbReference type="EMBL" id="KAK9677953.1"/>
    </source>
</evidence>
<gene>
    <name evidence="7" type="ORF">RND81_11G178000</name>
</gene>
<dbReference type="SUPFAM" id="SSF47459">
    <property type="entry name" value="HLH, helix-loop-helix DNA-binding domain"/>
    <property type="match status" value="1"/>
</dbReference>
<dbReference type="Gene3D" id="4.10.280.10">
    <property type="entry name" value="Helix-loop-helix DNA-binding domain"/>
    <property type="match status" value="1"/>
</dbReference>
<keyword evidence="2" id="KW-0805">Transcription regulation</keyword>
<evidence type="ECO:0000313" key="8">
    <source>
        <dbReference type="Proteomes" id="UP001443914"/>
    </source>
</evidence>
<protein>
    <recommendedName>
        <fullName evidence="6">BHLH domain-containing protein</fullName>
    </recommendedName>
</protein>
<evidence type="ECO:0000256" key="3">
    <source>
        <dbReference type="ARBA" id="ARBA00023125"/>
    </source>
</evidence>
<evidence type="ECO:0000256" key="5">
    <source>
        <dbReference type="ARBA" id="ARBA00023242"/>
    </source>
</evidence>
<organism evidence="7 8">
    <name type="scientific">Saponaria officinalis</name>
    <name type="common">Common soapwort</name>
    <name type="synonym">Lychnis saponaria</name>
    <dbReference type="NCBI Taxonomy" id="3572"/>
    <lineage>
        <taxon>Eukaryota</taxon>
        <taxon>Viridiplantae</taxon>
        <taxon>Streptophyta</taxon>
        <taxon>Embryophyta</taxon>
        <taxon>Tracheophyta</taxon>
        <taxon>Spermatophyta</taxon>
        <taxon>Magnoliopsida</taxon>
        <taxon>eudicotyledons</taxon>
        <taxon>Gunneridae</taxon>
        <taxon>Pentapetalae</taxon>
        <taxon>Caryophyllales</taxon>
        <taxon>Caryophyllaceae</taxon>
        <taxon>Caryophylleae</taxon>
        <taxon>Saponaria</taxon>
    </lineage>
</organism>
<dbReference type="GO" id="GO:0000981">
    <property type="term" value="F:DNA-binding transcription factor activity, RNA polymerase II-specific"/>
    <property type="evidence" value="ECO:0007669"/>
    <property type="project" value="TreeGrafter"/>
</dbReference>
<dbReference type="InterPro" id="IPR036638">
    <property type="entry name" value="HLH_DNA-bd_sf"/>
</dbReference>
<sequence>MEMSKNESENYNNVSFLALLMAPDNSPIDDPYEPQQPPFSDCFSALPDLVSLETFPKQPAPSPPPLPQVDDYSLGTIIKECVKRAEKRGKCEAQKSKRVRIRDKMYELSKLMPAGYGRKKTMSDTLEEACKYVRFLKAQVGALEMMSTVSWVSGGGGRGNGRLERLTRQQMLQVAVNSPRAQMVLAERELCVVSVEQVALLKRVQMRKKVVQQLLARLPI</sequence>
<dbReference type="InterPro" id="IPR045239">
    <property type="entry name" value="bHLH95_bHLH"/>
</dbReference>
<evidence type="ECO:0000259" key="6">
    <source>
        <dbReference type="PROSITE" id="PS50888"/>
    </source>
</evidence>
<dbReference type="EMBL" id="JBDFQZ010000011">
    <property type="protein sequence ID" value="KAK9677953.1"/>
    <property type="molecule type" value="Genomic_DNA"/>
</dbReference>
<dbReference type="PANTHER" id="PTHR16223">
    <property type="entry name" value="TRANSCRIPTION FACTOR BHLH83-RELATED"/>
    <property type="match status" value="1"/>
</dbReference>
<dbReference type="InterPro" id="IPR045843">
    <property type="entry name" value="IND-like"/>
</dbReference>
<dbReference type="GO" id="GO:0046983">
    <property type="term" value="F:protein dimerization activity"/>
    <property type="evidence" value="ECO:0007669"/>
    <property type="project" value="InterPro"/>
</dbReference>
<reference evidence="7" key="1">
    <citation type="submission" date="2024-03" db="EMBL/GenBank/DDBJ databases">
        <title>WGS assembly of Saponaria officinalis var. Norfolk2.</title>
        <authorList>
            <person name="Jenkins J."/>
            <person name="Shu S."/>
            <person name="Grimwood J."/>
            <person name="Barry K."/>
            <person name="Goodstein D."/>
            <person name="Schmutz J."/>
            <person name="Leebens-Mack J."/>
            <person name="Osbourn A."/>
        </authorList>
    </citation>
    <scope>NUCLEOTIDE SEQUENCE [LARGE SCALE GENOMIC DNA]</scope>
    <source>
        <strain evidence="7">JIC</strain>
    </source>
</reference>
<dbReference type="Pfam" id="PF00010">
    <property type="entry name" value="HLH"/>
    <property type="match status" value="1"/>
</dbReference>
<accession>A0AAW1HNA9</accession>
<keyword evidence="5" id="KW-0539">Nucleus</keyword>
<dbReference type="GO" id="GO:0000978">
    <property type="term" value="F:RNA polymerase II cis-regulatory region sequence-specific DNA binding"/>
    <property type="evidence" value="ECO:0007669"/>
    <property type="project" value="TreeGrafter"/>
</dbReference>
<dbReference type="PROSITE" id="PS50888">
    <property type="entry name" value="BHLH"/>
    <property type="match status" value="1"/>
</dbReference>
<keyword evidence="8" id="KW-1185">Reference proteome</keyword>
<comment type="caution">
    <text evidence="7">The sequence shown here is derived from an EMBL/GenBank/DDBJ whole genome shotgun (WGS) entry which is preliminary data.</text>
</comment>
<evidence type="ECO:0000256" key="4">
    <source>
        <dbReference type="ARBA" id="ARBA00023163"/>
    </source>
</evidence>
<feature type="domain" description="BHLH" evidence="6">
    <location>
        <begin position="85"/>
        <end position="136"/>
    </location>
</feature>
<evidence type="ECO:0000256" key="2">
    <source>
        <dbReference type="ARBA" id="ARBA00023015"/>
    </source>
</evidence>
<dbReference type="CDD" id="cd11393">
    <property type="entry name" value="bHLH_AtbHLH_like"/>
    <property type="match status" value="1"/>
</dbReference>
<name>A0AAW1HNA9_SAPOF</name>
<keyword evidence="3" id="KW-0238">DNA-binding</keyword>
<dbReference type="GO" id="GO:0005634">
    <property type="term" value="C:nucleus"/>
    <property type="evidence" value="ECO:0007669"/>
    <property type="project" value="UniProtKB-SubCell"/>
</dbReference>
<dbReference type="AlphaFoldDB" id="A0AAW1HNA9"/>
<dbReference type="Proteomes" id="UP001443914">
    <property type="component" value="Unassembled WGS sequence"/>
</dbReference>
<proteinExistence type="predicted"/>
<keyword evidence="4" id="KW-0804">Transcription</keyword>
<dbReference type="PANTHER" id="PTHR16223:SF268">
    <property type="entry name" value="SPERMATOGENESIS- AND OOGENESIS-SPECIFIC BASIC HELIX-LOOP-HELIX-CONTAINING PROTEIN 2"/>
    <property type="match status" value="1"/>
</dbReference>
<dbReference type="InterPro" id="IPR011598">
    <property type="entry name" value="bHLH_dom"/>
</dbReference>
<comment type="subcellular location">
    <subcellularLocation>
        <location evidence="1">Nucleus</location>
    </subcellularLocation>
</comment>